<protein>
    <submittedName>
        <fullName evidence="4">Thiosulfate/3-mercaptopyruvate sulfurtransferase</fullName>
    </submittedName>
</protein>
<sequence length="275" mass="31533">MKEIVSTEWLNQNLDKPNLIILDASIQTSANGKEFEKFDRTIPNARRFDLQKVFLDKNSTFPNTIPDPKEFELESKKLGINEDSEIIVFDNNGIYSSPRVWWLFNVMGHQKISVLDGGLPNWIENGFRTVKKHTESFEIGDFKVKFDKTLVVDFEQIVNNSREKKFTIIDARSKSRFNGIGKEPRKHLKSGKIKYSINIPYQEVLHNGKFKSKSELNALFDDKCSAEKELVFSCGSGMTACIVMLACQIGYVNSSKVYDGSWTEWAERNNLKNVV</sequence>
<dbReference type="Proteomes" id="UP000199440">
    <property type="component" value="Unassembled WGS sequence"/>
</dbReference>
<dbReference type="EMBL" id="FNGV01000001">
    <property type="protein sequence ID" value="SDL37966.1"/>
    <property type="molecule type" value="Genomic_DNA"/>
</dbReference>
<gene>
    <name evidence="4" type="ORF">SAMN04488514_101596</name>
</gene>
<dbReference type="Pfam" id="PF00581">
    <property type="entry name" value="Rhodanese"/>
    <property type="match status" value="2"/>
</dbReference>
<dbReference type="SUPFAM" id="SSF52821">
    <property type="entry name" value="Rhodanese/Cell cycle control phosphatase"/>
    <property type="match status" value="2"/>
</dbReference>
<keyword evidence="1 4" id="KW-0808">Transferase</keyword>
<evidence type="ECO:0000256" key="2">
    <source>
        <dbReference type="ARBA" id="ARBA00022737"/>
    </source>
</evidence>
<dbReference type="CDD" id="cd01448">
    <property type="entry name" value="TST_Repeat_1"/>
    <property type="match status" value="1"/>
</dbReference>
<dbReference type="GO" id="GO:0004792">
    <property type="term" value="F:thiosulfate-cyanide sulfurtransferase activity"/>
    <property type="evidence" value="ECO:0007669"/>
    <property type="project" value="TreeGrafter"/>
</dbReference>
<evidence type="ECO:0000256" key="1">
    <source>
        <dbReference type="ARBA" id="ARBA00022679"/>
    </source>
</evidence>
<dbReference type="PROSITE" id="PS50206">
    <property type="entry name" value="RHODANESE_3"/>
    <property type="match status" value="2"/>
</dbReference>
<keyword evidence="5" id="KW-1185">Reference proteome</keyword>
<feature type="domain" description="Rhodanese" evidence="3">
    <location>
        <begin position="15"/>
        <end position="131"/>
    </location>
</feature>
<dbReference type="OrthoDB" id="9770030at2"/>
<dbReference type="FunFam" id="3.40.250.10:FF:000001">
    <property type="entry name" value="Sulfurtransferase"/>
    <property type="match status" value="1"/>
</dbReference>
<evidence type="ECO:0000313" key="5">
    <source>
        <dbReference type="Proteomes" id="UP000199440"/>
    </source>
</evidence>
<feature type="domain" description="Rhodanese" evidence="3">
    <location>
        <begin position="162"/>
        <end position="274"/>
    </location>
</feature>
<evidence type="ECO:0000313" key="4">
    <source>
        <dbReference type="EMBL" id="SDL37966.1"/>
    </source>
</evidence>
<dbReference type="PANTHER" id="PTHR11364">
    <property type="entry name" value="THIOSULFATE SULFERTANSFERASE"/>
    <property type="match status" value="1"/>
</dbReference>
<dbReference type="RefSeq" id="WP_089885097.1">
    <property type="nucleotide sequence ID" value="NZ_FNGV01000001.1"/>
</dbReference>
<dbReference type="InterPro" id="IPR045078">
    <property type="entry name" value="TST/MPST-like"/>
</dbReference>
<dbReference type="CDD" id="cd01449">
    <property type="entry name" value="TST_Repeat_2"/>
    <property type="match status" value="1"/>
</dbReference>
<dbReference type="PANTHER" id="PTHR11364:SF27">
    <property type="entry name" value="SULFURTRANSFERASE"/>
    <property type="match status" value="1"/>
</dbReference>
<dbReference type="STRING" id="192904.SAMN04488514_101596"/>
<dbReference type="InterPro" id="IPR001763">
    <property type="entry name" value="Rhodanese-like_dom"/>
</dbReference>
<accession>A0A1G9JL39</accession>
<dbReference type="SMART" id="SM00450">
    <property type="entry name" value="RHOD"/>
    <property type="match status" value="2"/>
</dbReference>
<dbReference type="AlphaFoldDB" id="A0A1G9JL39"/>
<keyword evidence="4" id="KW-0670">Pyruvate</keyword>
<proteinExistence type="predicted"/>
<evidence type="ECO:0000259" key="3">
    <source>
        <dbReference type="PROSITE" id="PS50206"/>
    </source>
</evidence>
<dbReference type="Gene3D" id="3.40.250.10">
    <property type="entry name" value="Rhodanese-like domain"/>
    <property type="match status" value="2"/>
</dbReference>
<organism evidence="4 5">
    <name type="scientific">Kriegella aquimaris</name>
    <dbReference type="NCBI Taxonomy" id="192904"/>
    <lineage>
        <taxon>Bacteria</taxon>
        <taxon>Pseudomonadati</taxon>
        <taxon>Bacteroidota</taxon>
        <taxon>Flavobacteriia</taxon>
        <taxon>Flavobacteriales</taxon>
        <taxon>Flavobacteriaceae</taxon>
        <taxon>Kriegella</taxon>
    </lineage>
</organism>
<reference evidence="4 5" key="1">
    <citation type="submission" date="2016-10" db="EMBL/GenBank/DDBJ databases">
        <authorList>
            <person name="de Groot N.N."/>
        </authorList>
    </citation>
    <scope>NUCLEOTIDE SEQUENCE [LARGE SCALE GENOMIC DNA]</scope>
    <source>
        <strain evidence="4 5">DSM 19886</strain>
    </source>
</reference>
<dbReference type="InterPro" id="IPR036873">
    <property type="entry name" value="Rhodanese-like_dom_sf"/>
</dbReference>
<name>A0A1G9JL39_9FLAO</name>
<keyword evidence="2" id="KW-0677">Repeat</keyword>